<evidence type="ECO:0000313" key="3">
    <source>
        <dbReference type="Proteomes" id="UP000184471"/>
    </source>
</evidence>
<dbReference type="AlphaFoldDB" id="A0A1M5S328"/>
<evidence type="ECO:0000313" key="2">
    <source>
        <dbReference type="EMBL" id="SHH32894.1"/>
    </source>
</evidence>
<feature type="region of interest" description="Disordered" evidence="1">
    <location>
        <begin position="1"/>
        <end position="24"/>
    </location>
</feature>
<dbReference type="Proteomes" id="UP000184471">
    <property type="component" value="Unassembled WGS sequence"/>
</dbReference>
<reference evidence="2 3" key="1">
    <citation type="submission" date="2016-11" db="EMBL/GenBank/DDBJ databases">
        <authorList>
            <person name="Jaros S."/>
            <person name="Januszkiewicz K."/>
            <person name="Wedrychowicz H."/>
        </authorList>
    </citation>
    <scope>NUCLEOTIDE SEQUENCE [LARGE SCALE GENOMIC DNA]</scope>
    <source>
        <strain evidence="2 3">DSM 45408</strain>
    </source>
</reference>
<accession>A0A1M5S328</accession>
<gene>
    <name evidence="2" type="ORF">SAMN05444351_4551</name>
</gene>
<keyword evidence="3" id="KW-1185">Reference proteome</keyword>
<name>A0A1M5S328_9ACTN</name>
<organism evidence="2 3">
    <name type="scientific">Geodermatophilus nigrescens</name>
    <dbReference type="NCBI Taxonomy" id="1070870"/>
    <lineage>
        <taxon>Bacteria</taxon>
        <taxon>Bacillati</taxon>
        <taxon>Actinomycetota</taxon>
        <taxon>Actinomycetes</taxon>
        <taxon>Geodermatophilales</taxon>
        <taxon>Geodermatophilaceae</taxon>
        <taxon>Geodermatophilus</taxon>
    </lineage>
</organism>
<evidence type="ECO:0008006" key="4">
    <source>
        <dbReference type="Google" id="ProtNLM"/>
    </source>
</evidence>
<proteinExistence type="predicted"/>
<dbReference type="STRING" id="1070870.SAMN05444351_4551"/>
<sequence length="80" mass="8602">MLCGTSHLDRKREPMASTPRSPLGDEALDQLLAHARLELGPDRRTAATPAVTMVLGLYDSLDAIAVGETPPATGFDARWE</sequence>
<evidence type="ECO:0000256" key="1">
    <source>
        <dbReference type="SAM" id="MobiDB-lite"/>
    </source>
</evidence>
<protein>
    <recommendedName>
        <fullName evidence="4">DUF4089 domain-containing protein</fullName>
    </recommendedName>
</protein>
<dbReference type="EMBL" id="FQVX01000007">
    <property type="protein sequence ID" value="SHH32894.1"/>
    <property type="molecule type" value="Genomic_DNA"/>
</dbReference>